<proteinExistence type="predicted"/>
<dbReference type="EMBL" id="MF344581">
    <property type="protein sequence ID" value="AVE23966.1"/>
    <property type="molecule type" value="Genomic_DNA"/>
</dbReference>
<accession>A0A2L1KN97</accession>
<organism evidence="1">
    <name type="scientific">Enterobacter cloacae</name>
    <dbReference type="NCBI Taxonomy" id="550"/>
    <lineage>
        <taxon>Bacteria</taxon>
        <taxon>Pseudomonadati</taxon>
        <taxon>Pseudomonadota</taxon>
        <taxon>Gammaproteobacteria</taxon>
        <taxon>Enterobacterales</taxon>
        <taxon>Enterobacteriaceae</taxon>
        <taxon>Enterobacter</taxon>
        <taxon>Enterobacter cloacae complex</taxon>
    </lineage>
</organism>
<name>A0A2L1KN97_ENTCL</name>
<sequence>MCNFTPVQIIADYILRFLKNNADAKLYEAMQRLENKIGQFVADGVDEHQLRSSLSKVSRSRSRATLKEECEQLIP</sequence>
<reference evidence="1" key="1">
    <citation type="submission" date="2017-06" db="EMBL/GenBank/DDBJ databases">
        <title>Complete sequence of p13E573-HI2.</title>
        <authorList>
            <person name="Jiang X."/>
            <person name="Feng J."/>
            <person name="Zeng L."/>
            <person name="Zhang D."/>
            <person name="Zhan Z."/>
            <person name="Zhao Y."/>
            <person name="Luo W."/>
            <person name="Zhou D."/>
        </authorList>
    </citation>
    <scope>NUCLEOTIDE SEQUENCE</scope>
    <source>
        <strain evidence="1">13E573</strain>
        <plasmid evidence="1">p13E573-HI2</plasmid>
    </source>
</reference>
<geneLocation type="plasmid" evidence="1">
    <name>p13E573-HI2</name>
</geneLocation>
<dbReference type="AlphaFoldDB" id="A0A2L1KN97"/>
<evidence type="ECO:0000313" key="1">
    <source>
        <dbReference type="EMBL" id="AVE23966.1"/>
    </source>
</evidence>
<protein>
    <submittedName>
        <fullName evidence="1">Uncharacterized protein</fullName>
    </submittedName>
</protein>
<keyword evidence="1" id="KW-0614">Plasmid</keyword>
<dbReference type="RefSeq" id="WP_113233961.1">
    <property type="nucleotide sequence ID" value="NZ_JAMQCM010000002.1"/>
</dbReference>